<evidence type="ECO:0000259" key="1">
    <source>
        <dbReference type="Pfam" id="PF02915"/>
    </source>
</evidence>
<dbReference type="PANTHER" id="PTHR33531:SF10">
    <property type="entry name" value="BLR7895 PROTEIN"/>
    <property type="match status" value="1"/>
</dbReference>
<dbReference type="AlphaFoldDB" id="A0A1F5EYE2"/>
<dbReference type="InterPro" id="IPR003251">
    <property type="entry name" value="Rr_diiron-bd_dom"/>
</dbReference>
<dbReference type="CDD" id="cd01045">
    <property type="entry name" value="Ferritin_like_AB"/>
    <property type="match status" value="1"/>
</dbReference>
<gene>
    <name evidence="2" type="ORF">A2Y64_04960</name>
</gene>
<dbReference type="InterPro" id="IPR012347">
    <property type="entry name" value="Ferritin-like"/>
</dbReference>
<dbReference type="Proteomes" id="UP000177187">
    <property type="component" value="Unassembled WGS sequence"/>
</dbReference>
<dbReference type="STRING" id="1817816.A2Y64_04960"/>
<dbReference type="InterPro" id="IPR009078">
    <property type="entry name" value="Ferritin-like_SF"/>
</dbReference>
<dbReference type="PANTHER" id="PTHR33531">
    <property type="entry name" value="RUBRERYTHRIN SUBFAMILY"/>
    <property type="match status" value="1"/>
</dbReference>
<name>A0A1F5EYE2_9BACT</name>
<evidence type="ECO:0000313" key="2">
    <source>
        <dbReference type="EMBL" id="OGD72423.1"/>
    </source>
</evidence>
<dbReference type="GO" id="GO:0016491">
    <property type="term" value="F:oxidoreductase activity"/>
    <property type="evidence" value="ECO:0007669"/>
    <property type="project" value="InterPro"/>
</dbReference>
<dbReference type="SUPFAM" id="SSF47240">
    <property type="entry name" value="Ferritin-like"/>
    <property type="match status" value="1"/>
</dbReference>
<evidence type="ECO:0000313" key="3">
    <source>
        <dbReference type="Proteomes" id="UP000177187"/>
    </source>
</evidence>
<dbReference type="GO" id="GO:0046872">
    <property type="term" value="F:metal ion binding"/>
    <property type="evidence" value="ECO:0007669"/>
    <property type="project" value="InterPro"/>
</dbReference>
<proteinExistence type="predicted"/>
<protein>
    <recommendedName>
        <fullName evidence="1">Rubrerythrin diiron-binding domain-containing protein</fullName>
    </recommendedName>
</protein>
<accession>A0A1F5EYE2</accession>
<organism evidence="2 3">
    <name type="scientific">Candidatus Coatesbacteria bacterium RBG_13_66_14</name>
    <dbReference type="NCBI Taxonomy" id="1817816"/>
    <lineage>
        <taxon>Bacteria</taxon>
        <taxon>Candidatus Coatesiibacteriota</taxon>
    </lineage>
</organism>
<comment type="caution">
    <text evidence="2">The sequence shown here is derived from an EMBL/GenBank/DDBJ whole genome shotgun (WGS) entry which is preliminary data.</text>
</comment>
<sequence>MSKTVAQVLAQAIEAEITGFTTYLEFARQTRDETGKNMFITLAREEVDHYEILRRQFNDAFAGKPIEPGEISRTEIAELVPKLDSVAKRTAGAEGANELHALKTAIDLERAAIDYYTEWSAKADDATVRETFKNLAQMEEGHFELLRSQFDYINNTGHWFGINQWTMED</sequence>
<feature type="domain" description="Rubrerythrin diiron-binding" evidence="1">
    <location>
        <begin position="8"/>
        <end position="147"/>
    </location>
</feature>
<dbReference type="EMBL" id="MFAF01000122">
    <property type="protein sequence ID" value="OGD72423.1"/>
    <property type="molecule type" value="Genomic_DNA"/>
</dbReference>
<dbReference type="Gene3D" id="1.20.1260.10">
    <property type="match status" value="1"/>
</dbReference>
<dbReference type="Pfam" id="PF02915">
    <property type="entry name" value="Rubrerythrin"/>
    <property type="match status" value="1"/>
</dbReference>
<reference evidence="2 3" key="1">
    <citation type="journal article" date="2016" name="Nat. Commun.">
        <title>Thousands of microbial genomes shed light on interconnected biogeochemical processes in an aquifer system.</title>
        <authorList>
            <person name="Anantharaman K."/>
            <person name="Brown C.T."/>
            <person name="Hug L.A."/>
            <person name="Sharon I."/>
            <person name="Castelle C.J."/>
            <person name="Probst A.J."/>
            <person name="Thomas B.C."/>
            <person name="Singh A."/>
            <person name="Wilkins M.J."/>
            <person name="Karaoz U."/>
            <person name="Brodie E.L."/>
            <person name="Williams K.H."/>
            <person name="Hubbard S.S."/>
            <person name="Banfield J.F."/>
        </authorList>
    </citation>
    <scope>NUCLEOTIDE SEQUENCE [LARGE SCALE GENOMIC DNA]</scope>
</reference>